<dbReference type="Pfam" id="PF15217">
    <property type="entry name" value="TSC21"/>
    <property type="match status" value="1"/>
</dbReference>
<dbReference type="EMBL" id="JAHGAV010000432">
    <property type="protein sequence ID" value="KAG6925375.1"/>
    <property type="molecule type" value="Genomic_DNA"/>
</dbReference>
<dbReference type="Proteomes" id="UP000765507">
    <property type="component" value="Unassembled WGS sequence"/>
</dbReference>
<dbReference type="AlphaFoldDB" id="A0A8T1S9K6"/>
<accession>A0A8T1S9K6</accession>
<feature type="region of interest" description="Disordered" evidence="1">
    <location>
        <begin position="137"/>
        <end position="164"/>
    </location>
</feature>
<dbReference type="InterPro" id="IPR029361">
    <property type="entry name" value="SPMIP9"/>
</dbReference>
<keyword evidence="3" id="KW-1185">Reference proteome</keyword>
<evidence type="ECO:0000313" key="2">
    <source>
        <dbReference type="EMBL" id="KAG6925375.1"/>
    </source>
</evidence>
<gene>
    <name evidence="2" type="ORF">G0U57_014658</name>
</gene>
<feature type="unsure residue" description="D or N" evidence="2">
    <location>
        <position position="123"/>
    </location>
</feature>
<comment type="caution">
    <text evidence="2">The sequence shown here is derived from an EMBL/GenBank/DDBJ whole genome shotgun (WGS) entry which is preliminary data.</text>
</comment>
<reference evidence="2 3" key="1">
    <citation type="journal article" date="2020" name="G3 (Bethesda)">
        <title>Draft Genome of the Common Snapping Turtle, Chelydra serpentina, a Model for Phenotypic Plasticity in Reptiles.</title>
        <authorList>
            <person name="Das D."/>
            <person name="Singh S.K."/>
            <person name="Bierstedt J."/>
            <person name="Erickson A."/>
            <person name="Galli G.L.J."/>
            <person name="Crossley D.A. 2nd"/>
            <person name="Rhen T."/>
        </authorList>
    </citation>
    <scope>NUCLEOTIDE SEQUENCE [LARGE SCALE GENOMIC DNA]</scope>
    <source>
        <strain evidence="2">KW</strain>
    </source>
</reference>
<organism evidence="2 3">
    <name type="scientific">Chelydra serpentina</name>
    <name type="common">Snapping turtle</name>
    <name type="synonym">Testudo serpentina</name>
    <dbReference type="NCBI Taxonomy" id="8475"/>
    <lineage>
        <taxon>Eukaryota</taxon>
        <taxon>Metazoa</taxon>
        <taxon>Chordata</taxon>
        <taxon>Craniata</taxon>
        <taxon>Vertebrata</taxon>
        <taxon>Euteleostomi</taxon>
        <taxon>Archelosauria</taxon>
        <taxon>Testudinata</taxon>
        <taxon>Testudines</taxon>
        <taxon>Cryptodira</taxon>
        <taxon>Durocryptodira</taxon>
        <taxon>Americhelydia</taxon>
        <taxon>Chelydroidea</taxon>
        <taxon>Chelydridae</taxon>
        <taxon>Chelydra</taxon>
    </lineage>
</organism>
<evidence type="ECO:0000313" key="3">
    <source>
        <dbReference type="Proteomes" id="UP000765507"/>
    </source>
</evidence>
<evidence type="ECO:0000256" key="1">
    <source>
        <dbReference type="SAM" id="MobiDB-lite"/>
    </source>
</evidence>
<proteinExistence type="predicted"/>
<name>A0A8T1S9K6_CHESE</name>
<sequence length="327" mass="37171">MRKISISKPPASLDMYKSSYMMDYRPYDDYKPPIENHTQKIKLAEAQLKAKEFAQPSKSQPPVMYKEYPISQRKETTEGPCTQAAVSSDDKLEMGHKGCSFGPESFQEVQEEQRKYFNAVLPDADCYLSKCYPHPEQTAAQEDKAERTQMPTMPEREATSPSPFYPQHPATTEQCPGKDDQEGPVFYKRRQSQTWDSYQQFILETCRARQTKAQQNRSMVLGSSVFGKDCSNSDGASTYSTDYKSWSGVHNGRCKAQRNFSKIIFEDGLFNQSPWVSEYKDSYSIFLQKLNWPAHSAMSALCSAVKPVTHLSHGLASHKPIPVNTVF</sequence>
<protein>
    <submittedName>
        <fullName evidence="2">Uncharacterized protein</fullName>
    </submittedName>
</protein>
<dbReference type="OrthoDB" id="9514831at2759"/>